<dbReference type="SMART" id="SM00046">
    <property type="entry name" value="DAGKc"/>
    <property type="match status" value="1"/>
</dbReference>
<dbReference type="InterPro" id="IPR016064">
    <property type="entry name" value="NAD/diacylglycerol_kinase_sf"/>
</dbReference>
<proteinExistence type="predicted"/>
<dbReference type="InterPro" id="IPR001206">
    <property type="entry name" value="Diacylglycerol_kinase_cat_dom"/>
</dbReference>
<dbReference type="Proteomes" id="UP000242715">
    <property type="component" value="Unassembled WGS sequence"/>
</dbReference>
<evidence type="ECO:0000259" key="1">
    <source>
        <dbReference type="PROSITE" id="PS50146"/>
    </source>
</evidence>
<dbReference type="Gene3D" id="3.40.50.10330">
    <property type="entry name" value="Probable inorganic polyphosphate/atp-NAD kinase, domain 1"/>
    <property type="match status" value="1"/>
</dbReference>
<gene>
    <name evidence="2" type="ORF">TSUD_147130</name>
</gene>
<evidence type="ECO:0000313" key="3">
    <source>
        <dbReference type="Proteomes" id="UP000242715"/>
    </source>
</evidence>
<feature type="domain" description="DAGKc" evidence="1">
    <location>
        <begin position="119"/>
        <end position="201"/>
    </location>
</feature>
<organism evidence="2 3">
    <name type="scientific">Trifolium subterraneum</name>
    <name type="common">Subterranean clover</name>
    <dbReference type="NCBI Taxonomy" id="3900"/>
    <lineage>
        <taxon>Eukaryota</taxon>
        <taxon>Viridiplantae</taxon>
        <taxon>Streptophyta</taxon>
        <taxon>Embryophyta</taxon>
        <taxon>Tracheophyta</taxon>
        <taxon>Spermatophyta</taxon>
        <taxon>Magnoliopsida</taxon>
        <taxon>eudicotyledons</taxon>
        <taxon>Gunneridae</taxon>
        <taxon>Pentapetalae</taxon>
        <taxon>rosids</taxon>
        <taxon>fabids</taxon>
        <taxon>Fabales</taxon>
        <taxon>Fabaceae</taxon>
        <taxon>Papilionoideae</taxon>
        <taxon>50 kb inversion clade</taxon>
        <taxon>NPAAA clade</taxon>
        <taxon>Hologalegina</taxon>
        <taxon>IRL clade</taxon>
        <taxon>Trifolieae</taxon>
        <taxon>Trifolium</taxon>
    </lineage>
</organism>
<dbReference type="PANTHER" id="PTHR11255">
    <property type="entry name" value="DIACYLGLYCEROL KINASE"/>
    <property type="match status" value="1"/>
</dbReference>
<dbReference type="GO" id="GO:0016020">
    <property type="term" value="C:membrane"/>
    <property type="evidence" value="ECO:0007669"/>
    <property type="project" value="TreeGrafter"/>
</dbReference>
<dbReference type="PROSITE" id="PS50146">
    <property type="entry name" value="DAGK"/>
    <property type="match status" value="1"/>
</dbReference>
<protein>
    <recommendedName>
        <fullName evidence="1">DAGKc domain-containing protein</fullName>
    </recommendedName>
</protein>
<feature type="non-terminal residue" evidence="2">
    <location>
        <position position="222"/>
    </location>
</feature>
<dbReference type="GO" id="GO:0007165">
    <property type="term" value="P:signal transduction"/>
    <property type="evidence" value="ECO:0007669"/>
    <property type="project" value="InterPro"/>
</dbReference>
<evidence type="ECO:0000313" key="2">
    <source>
        <dbReference type="EMBL" id="GAU27519.1"/>
    </source>
</evidence>
<dbReference type="SUPFAM" id="SSF111331">
    <property type="entry name" value="NAD kinase/diacylglycerol kinase-like"/>
    <property type="match status" value="1"/>
</dbReference>
<reference evidence="3" key="1">
    <citation type="journal article" date="2017" name="Front. Plant Sci.">
        <title>Climate Clever Clovers: New Paradigm to Reduce the Environmental Footprint of Ruminants by Breeding Low Methanogenic Forages Utilizing Haplotype Variation.</title>
        <authorList>
            <person name="Kaur P."/>
            <person name="Appels R."/>
            <person name="Bayer P.E."/>
            <person name="Keeble-Gagnere G."/>
            <person name="Wang J."/>
            <person name="Hirakawa H."/>
            <person name="Shirasawa K."/>
            <person name="Vercoe P."/>
            <person name="Stefanova K."/>
            <person name="Durmic Z."/>
            <person name="Nichols P."/>
            <person name="Revell C."/>
            <person name="Isobe S.N."/>
            <person name="Edwards D."/>
            <person name="Erskine W."/>
        </authorList>
    </citation>
    <scope>NUCLEOTIDE SEQUENCE [LARGE SCALE GENOMIC DNA]</scope>
    <source>
        <strain evidence="3">cv. Daliak</strain>
    </source>
</reference>
<dbReference type="OrthoDB" id="242257at2759"/>
<dbReference type="Pfam" id="PF00781">
    <property type="entry name" value="DAGK_cat"/>
    <property type="match status" value="1"/>
</dbReference>
<dbReference type="InterPro" id="IPR017438">
    <property type="entry name" value="ATP-NAD_kinase_N"/>
</dbReference>
<accession>A0A2Z6N7D2</accession>
<dbReference type="EMBL" id="DF973356">
    <property type="protein sequence ID" value="GAU27519.1"/>
    <property type="molecule type" value="Genomic_DNA"/>
</dbReference>
<dbReference type="AlphaFoldDB" id="A0A2Z6N7D2"/>
<keyword evidence="3" id="KW-1185">Reference proteome</keyword>
<sequence length="222" mass="24050">MNSPSSSSSSPGNDGNKFALRSSIVESIRGCGISGQRIDKEDLKRNLTMPLYLRLAIRDSIRLKDCAAGESFFLRDGEDDNAAVAPLTPIIVFINPRSGGRHGPVLMERLQELMSEEQVAGGDGSVGWVLGCLTELNTQGREPVPPVGIIPLGTGNDLSRCFGWGGSFPFSWKAAIKRTLHKASTGPICRLDSWRVSLSMPEGTIVDPPYSLKQTEEFSLDE</sequence>
<name>A0A2Z6N7D2_TRISU</name>
<dbReference type="GO" id="GO:0004143">
    <property type="term" value="F:ATP-dependent diacylglycerol kinase activity"/>
    <property type="evidence" value="ECO:0007669"/>
    <property type="project" value="InterPro"/>
</dbReference>
<dbReference type="PANTHER" id="PTHR11255:SF80">
    <property type="entry name" value="EYE-SPECIFIC DIACYLGLYCEROL KINASE"/>
    <property type="match status" value="1"/>
</dbReference>
<dbReference type="InterPro" id="IPR037607">
    <property type="entry name" value="DGK"/>
</dbReference>